<feature type="compositionally biased region" description="Low complexity" evidence="3">
    <location>
        <begin position="103"/>
        <end position="133"/>
    </location>
</feature>
<dbReference type="EMBL" id="JALNTZ010000002">
    <property type="protein sequence ID" value="KAJ3662186.1"/>
    <property type="molecule type" value="Genomic_DNA"/>
</dbReference>
<dbReference type="SMART" id="SM00360">
    <property type="entry name" value="RRM"/>
    <property type="match status" value="1"/>
</dbReference>
<dbReference type="InterPro" id="IPR012677">
    <property type="entry name" value="Nucleotide-bd_a/b_plait_sf"/>
</dbReference>
<feature type="compositionally biased region" description="Basic and acidic residues" evidence="3">
    <location>
        <begin position="200"/>
        <end position="210"/>
    </location>
</feature>
<dbReference type="InterPro" id="IPR035979">
    <property type="entry name" value="RBD_domain_sf"/>
</dbReference>
<sequence>MYRTDKQFMTNPATAPSRVYIGGLAKTIVAADLEEKFKIHGRILGLVLQMGFAFIQFENEGQAQAAIKNENNTMLHGRKICVRQALDKSQKGANNPNNQNRRQGLGINQGPPQQLQIQNQGQGQAQGPNQNQGPPVPPPPQVNNNPPSTHNESQPPPKQFSQLTEELQKPEPEKEPSVEHPPPQGPPNIAPKNSQPVVDDVPKNDGPPEKRSRKRRMRSRDRFQQPVDMYRDDSYYSRDDYVPPSANYSNRPPVLDQPDRNDCEIIVVSKLLTKYAEYIEQRLKGLGLIVDLLFPNEDVPIGRVLANISSRGCLYAILVMPQNEEHRSLTLNILHGIPQEHRNMPIEDALVLITRNFDAYMRGDKTGVETLGPGGVLNVSDRHPTSMQLLLNLLAENRQITSVQYDRVLKYLQERREVQHQHEVDEGVDQTSQESNSKQAELQSRIMNILNKASNDHQPPPEPPQPSEVAPPLLKDPSVQKALDSLLGGEMFKNISVAL</sequence>
<evidence type="ECO:0000259" key="4">
    <source>
        <dbReference type="PROSITE" id="PS50102"/>
    </source>
</evidence>
<evidence type="ECO:0000256" key="3">
    <source>
        <dbReference type="SAM" id="MobiDB-lite"/>
    </source>
</evidence>
<feature type="compositionally biased region" description="Polar residues" evidence="3">
    <location>
        <begin position="91"/>
        <end position="102"/>
    </location>
</feature>
<comment type="caution">
    <text evidence="5">The sequence shown here is derived from an EMBL/GenBank/DDBJ whole genome shotgun (WGS) entry which is preliminary data.</text>
</comment>
<dbReference type="Pfam" id="PF00076">
    <property type="entry name" value="RRM_1"/>
    <property type="match status" value="1"/>
</dbReference>
<evidence type="ECO:0000313" key="6">
    <source>
        <dbReference type="Proteomes" id="UP001168821"/>
    </source>
</evidence>
<feature type="domain" description="RRM" evidence="4">
    <location>
        <begin position="17"/>
        <end position="87"/>
    </location>
</feature>
<feature type="region of interest" description="Disordered" evidence="3">
    <location>
        <begin position="88"/>
        <end position="256"/>
    </location>
</feature>
<feature type="compositionally biased region" description="Basic and acidic residues" evidence="3">
    <location>
        <begin position="229"/>
        <end position="241"/>
    </location>
</feature>
<dbReference type="SUPFAM" id="SSF54928">
    <property type="entry name" value="RNA-binding domain, RBD"/>
    <property type="match status" value="1"/>
</dbReference>
<accession>A0AA38IXE4</accession>
<gene>
    <name evidence="5" type="ORF">Zmor_006542</name>
</gene>
<evidence type="ECO:0000313" key="5">
    <source>
        <dbReference type="EMBL" id="KAJ3662186.1"/>
    </source>
</evidence>
<dbReference type="AlphaFoldDB" id="A0AA38IXE4"/>
<dbReference type="PANTHER" id="PTHR23295:SF6">
    <property type="entry name" value="NEOSIN, ISOFORM A"/>
    <property type="match status" value="1"/>
</dbReference>
<dbReference type="SUPFAM" id="SSF52954">
    <property type="entry name" value="Class II aaRS ABD-related"/>
    <property type="match status" value="1"/>
</dbReference>
<dbReference type="InterPro" id="IPR000504">
    <property type="entry name" value="RRM_dom"/>
</dbReference>
<evidence type="ECO:0000256" key="2">
    <source>
        <dbReference type="PROSITE-ProRule" id="PRU00176"/>
    </source>
</evidence>
<dbReference type="InterPro" id="IPR036621">
    <property type="entry name" value="Anticodon-bd_dom_sf"/>
</dbReference>
<feature type="compositionally biased region" description="Polar residues" evidence="3">
    <location>
        <begin position="429"/>
        <end position="457"/>
    </location>
</feature>
<keyword evidence="1 2" id="KW-0694">RNA-binding</keyword>
<dbReference type="PROSITE" id="PS50102">
    <property type="entry name" value="RRM"/>
    <property type="match status" value="1"/>
</dbReference>
<dbReference type="Gene3D" id="3.30.70.330">
    <property type="match status" value="1"/>
</dbReference>
<feature type="region of interest" description="Disordered" evidence="3">
    <location>
        <begin position="420"/>
        <end position="477"/>
    </location>
</feature>
<dbReference type="InterPro" id="IPR052600">
    <property type="entry name" value="Nuc_rcpt_coact/corep"/>
</dbReference>
<feature type="compositionally biased region" description="Basic and acidic residues" evidence="3">
    <location>
        <begin position="166"/>
        <end position="178"/>
    </location>
</feature>
<dbReference type="GO" id="GO:0003723">
    <property type="term" value="F:RNA binding"/>
    <property type="evidence" value="ECO:0007669"/>
    <property type="project" value="UniProtKB-UniRule"/>
</dbReference>
<dbReference type="PANTHER" id="PTHR23295">
    <property type="entry name" value="NUCLEAR RECEPTOR COACTIVATOR 5-RELATED"/>
    <property type="match status" value="1"/>
</dbReference>
<name>A0AA38IXE4_9CUCU</name>
<proteinExistence type="predicted"/>
<reference evidence="5" key="1">
    <citation type="journal article" date="2023" name="G3 (Bethesda)">
        <title>Whole genome assemblies of Zophobas morio and Tenebrio molitor.</title>
        <authorList>
            <person name="Kaur S."/>
            <person name="Stinson S.A."/>
            <person name="diCenzo G.C."/>
        </authorList>
    </citation>
    <scope>NUCLEOTIDE SEQUENCE</scope>
    <source>
        <strain evidence="5">QUZm001</strain>
    </source>
</reference>
<keyword evidence="6" id="KW-1185">Reference proteome</keyword>
<dbReference type="Proteomes" id="UP001168821">
    <property type="component" value="Unassembled WGS sequence"/>
</dbReference>
<protein>
    <recommendedName>
        <fullName evidence="4">RRM domain-containing protein</fullName>
    </recommendedName>
</protein>
<feature type="compositionally biased region" description="Pro residues" evidence="3">
    <location>
        <begin position="179"/>
        <end position="189"/>
    </location>
</feature>
<dbReference type="Gene3D" id="3.40.50.800">
    <property type="entry name" value="Anticodon-binding domain"/>
    <property type="match status" value="1"/>
</dbReference>
<evidence type="ECO:0000256" key="1">
    <source>
        <dbReference type="ARBA" id="ARBA00022884"/>
    </source>
</evidence>
<organism evidence="5 6">
    <name type="scientific">Zophobas morio</name>
    <dbReference type="NCBI Taxonomy" id="2755281"/>
    <lineage>
        <taxon>Eukaryota</taxon>
        <taxon>Metazoa</taxon>
        <taxon>Ecdysozoa</taxon>
        <taxon>Arthropoda</taxon>
        <taxon>Hexapoda</taxon>
        <taxon>Insecta</taxon>
        <taxon>Pterygota</taxon>
        <taxon>Neoptera</taxon>
        <taxon>Endopterygota</taxon>
        <taxon>Coleoptera</taxon>
        <taxon>Polyphaga</taxon>
        <taxon>Cucujiformia</taxon>
        <taxon>Tenebrionidae</taxon>
        <taxon>Zophobas</taxon>
    </lineage>
</organism>